<evidence type="ECO:0000313" key="1">
    <source>
        <dbReference type="EMBL" id="EKT57456.1"/>
    </source>
</evidence>
<sequence>MKIKCFDTTELPVMQWSDGCGSSAEIFCWPVASDYSLRASLANIQQSSVLKRYIEGERLSIALGEAALFIEDPKQTQYSLEKAGDSFLSSANQTVKIELAHGTAQLLNIMFNPERWSVKSEIVSNERRLPVATAGIVLILSGEWDVSGANCRVMKVGQGGWWLPDIGEGVIAPKTAGSKLIWVEITPC</sequence>
<reference evidence="1 2" key="1">
    <citation type="journal article" date="2012" name="BMC Genomics">
        <title>Comparative genomics of bacteria in the genus Providencia isolated from wild Drosophila melanogaster.</title>
        <authorList>
            <person name="Galac M.R."/>
            <person name="Lazzaro B.P."/>
        </authorList>
    </citation>
    <scope>NUCLEOTIDE SEQUENCE [LARGE SCALE GENOMIC DNA]</scope>
    <source>
        <strain evidence="1 2">DSM 19967</strain>
    </source>
</reference>
<dbReference type="EMBL" id="AKKN01000008">
    <property type="protein sequence ID" value="EKT57456.1"/>
    <property type="molecule type" value="Genomic_DNA"/>
</dbReference>
<comment type="caution">
    <text evidence="1">The sequence shown here is derived from an EMBL/GenBank/DDBJ whole genome shotgun (WGS) entry which is preliminary data.</text>
</comment>
<accession>K8WC51</accession>
<proteinExistence type="predicted"/>
<dbReference type="SUPFAM" id="SSF51182">
    <property type="entry name" value="RmlC-like cupins"/>
    <property type="match status" value="1"/>
</dbReference>
<dbReference type="InterPro" id="IPR010282">
    <property type="entry name" value="Uncharacterised_HutD/Ves"/>
</dbReference>
<dbReference type="InterPro" id="IPR011051">
    <property type="entry name" value="RmlC_Cupin_sf"/>
</dbReference>
<evidence type="ECO:0008006" key="3">
    <source>
        <dbReference type="Google" id="ProtNLM"/>
    </source>
</evidence>
<gene>
    <name evidence="1" type="ORF">OO7_08715</name>
</gene>
<dbReference type="HOGENOM" id="CLU_090931_5_0_6"/>
<dbReference type="OrthoDB" id="9800082at2"/>
<dbReference type="InterPro" id="IPR014710">
    <property type="entry name" value="RmlC-like_jellyroll"/>
</dbReference>
<evidence type="ECO:0000313" key="2">
    <source>
        <dbReference type="Proteomes" id="UP000010290"/>
    </source>
</evidence>
<protein>
    <recommendedName>
        <fullName evidence="3">HutD family protein</fullName>
    </recommendedName>
</protein>
<dbReference type="Proteomes" id="UP000010290">
    <property type="component" value="Chromosome"/>
</dbReference>
<name>K8WC51_9GAMM</name>
<dbReference type="Pfam" id="PF05962">
    <property type="entry name" value="HutD"/>
    <property type="match status" value="1"/>
</dbReference>
<dbReference type="RefSeq" id="WP_008915566.1">
    <property type="nucleotide sequence ID" value="NZ_CM001773.1"/>
</dbReference>
<dbReference type="Gene3D" id="2.60.120.10">
    <property type="entry name" value="Jelly Rolls"/>
    <property type="match status" value="1"/>
</dbReference>
<keyword evidence="2" id="KW-1185">Reference proteome</keyword>
<dbReference type="PATRIC" id="fig|1141660.3.peg.1742"/>
<dbReference type="AlphaFoldDB" id="K8WC51"/>
<organism evidence="1 2">
    <name type="scientific">Providencia sneebia DSM 19967</name>
    <dbReference type="NCBI Taxonomy" id="1141660"/>
    <lineage>
        <taxon>Bacteria</taxon>
        <taxon>Pseudomonadati</taxon>
        <taxon>Pseudomonadota</taxon>
        <taxon>Gammaproteobacteria</taxon>
        <taxon>Enterobacterales</taxon>
        <taxon>Morganellaceae</taxon>
        <taxon>Providencia</taxon>
    </lineage>
</organism>